<evidence type="ECO:0000313" key="2">
    <source>
        <dbReference type="EMBL" id="KAJ1177967.1"/>
    </source>
</evidence>
<sequence>MNERSGDLMRTAKEGNKRMRRAEERERGREGRQVDDSMKRRTRAGDKGRRTNAKKRKQRYLERSRKITLGEKKIPGVGEEKEEGKSRARGERKREQKSRG</sequence>
<comment type="caution">
    <text evidence="2">The sequence shown here is derived from an EMBL/GenBank/DDBJ whole genome shotgun (WGS) entry which is preliminary data.</text>
</comment>
<dbReference type="AlphaFoldDB" id="A0AAV7TN15"/>
<feature type="region of interest" description="Disordered" evidence="1">
    <location>
        <begin position="1"/>
        <end position="100"/>
    </location>
</feature>
<proteinExistence type="predicted"/>
<evidence type="ECO:0000313" key="3">
    <source>
        <dbReference type="Proteomes" id="UP001066276"/>
    </source>
</evidence>
<reference evidence="2" key="1">
    <citation type="journal article" date="2022" name="bioRxiv">
        <title>Sequencing and chromosome-scale assembly of the giantPleurodeles waltlgenome.</title>
        <authorList>
            <person name="Brown T."/>
            <person name="Elewa A."/>
            <person name="Iarovenko S."/>
            <person name="Subramanian E."/>
            <person name="Araus A.J."/>
            <person name="Petzold A."/>
            <person name="Susuki M."/>
            <person name="Suzuki K.-i.T."/>
            <person name="Hayashi T."/>
            <person name="Toyoda A."/>
            <person name="Oliveira C."/>
            <person name="Osipova E."/>
            <person name="Leigh N.D."/>
            <person name="Simon A."/>
            <person name="Yun M.H."/>
        </authorList>
    </citation>
    <scope>NUCLEOTIDE SEQUENCE</scope>
    <source>
        <strain evidence="2">20211129_DDA</strain>
        <tissue evidence="2">Liver</tissue>
    </source>
</reference>
<accession>A0AAV7TN15</accession>
<gene>
    <name evidence="2" type="ORF">NDU88_003218</name>
</gene>
<protein>
    <submittedName>
        <fullName evidence="2">Uncharacterized protein</fullName>
    </submittedName>
</protein>
<feature type="compositionally biased region" description="Basic and acidic residues" evidence="1">
    <location>
        <begin position="1"/>
        <end position="49"/>
    </location>
</feature>
<keyword evidence="3" id="KW-1185">Reference proteome</keyword>
<evidence type="ECO:0000256" key="1">
    <source>
        <dbReference type="SAM" id="MobiDB-lite"/>
    </source>
</evidence>
<name>A0AAV7TN15_PLEWA</name>
<feature type="compositionally biased region" description="Basic and acidic residues" evidence="1">
    <location>
        <begin position="59"/>
        <end position="100"/>
    </location>
</feature>
<organism evidence="2 3">
    <name type="scientific">Pleurodeles waltl</name>
    <name type="common">Iberian ribbed newt</name>
    <dbReference type="NCBI Taxonomy" id="8319"/>
    <lineage>
        <taxon>Eukaryota</taxon>
        <taxon>Metazoa</taxon>
        <taxon>Chordata</taxon>
        <taxon>Craniata</taxon>
        <taxon>Vertebrata</taxon>
        <taxon>Euteleostomi</taxon>
        <taxon>Amphibia</taxon>
        <taxon>Batrachia</taxon>
        <taxon>Caudata</taxon>
        <taxon>Salamandroidea</taxon>
        <taxon>Salamandridae</taxon>
        <taxon>Pleurodelinae</taxon>
        <taxon>Pleurodeles</taxon>
    </lineage>
</organism>
<dbReference type="EMBL" id="JANPWB010000006">
    <property type="protein sequence ID" value="KAJ1177967.1"/>
    <property type="molecule type" value="Genomic_DNA"/>
</dbReference>
<dbReference type="Proteomes" id="UP001066276">
    <property type="component" value="Chromosome 3_2"/>
</dbReference>